<protein>
    <recommendedName>
        <fullName evidence="2">RING-type E3 ubiquitin transferase</fullName>
        <ecNumber evidence="2">2.3.2.27</ecNumber>
    </recommendedName>
</protein>
<evidence type="ECO:0000259" key="10">
    <source>
        <dbReference type="PROSITE" id="PS50089"/>
    </source>
</evidence>
<evidence type="ECO:0000256" key="8">
    <source>
        <dbReference type="PROSITE-ProRule" id="PRU00175"/>
    </source>
</evidence>
<evidence type="ECO:0000313" key="14">
    <source>
        <dbReference type="RefSeq" id="XP_071914725.1"/>
    </source>
</evidence>
<dbReference type="InterPro" id="IPR013083">
    <property type="entry name" value="Znf_RING/FYVE/PHD"/>
</dbReference>
<evidence type="ECO:0000256" key="6">
    <source>
        <dbReference type="ARBA" id="ARBA00022786"/>
    </source>
</evidence>
<dbReference type="RefSeq" id="XP_071914725.1">
    <property type="nucleotide sequence ID" value="XM_072058624.1"/>
</dbReference>
<dbReference type="GO" id="GO:0061630">
    <property type="term" value="F:ubiquitin protein ligase activity"/>
    <property type="evidence" value="ECO:0007669"/>
    <property type="project" value="UniProtKB-EC"/>
</dbReference>
<evidence type="ECO:0000256" key="5">
    <source>
        <dbReference type="ARBA" id="ARBA00022771"/>
    </source>
</evidence>
<feature type="region of interest" description="Disordered" evidence="9">
    <location>
        <begin position="1"/>
        <end position="23"/>
    </location>
</feature>
<dbReference type="RefSeq" id="XP_027078072.1">
    <property type="nucleotide sequence ID" value="XM_027222271.1"/>
</dbReference>
<reference evidence="11" key="1">
    <citation type="journal article" date="2025" name="Foods">
        <title>Unveiling the Microbial Signatures of Arabica Coffee Cherries: Insights into Ripeness Specific Diversity, Functional Traits, and Implications for Quality and Safety.</title>
        <authorList>
            <consortium name="RefSeq"/>
            <person name="Tenea G.N."/>
            <person name="Cifuentes V."/>
            <person name="Reyes P."/>
            <person name="Cevallos-Vallejos M."/>
        </authorList>
    </citation>
    <scope>NUCLEOTIDE SEQUENCE [LARGE SCALE GENOMIC DNA]</scope>
</reference>
<dbReference type="AlphaFoldDB" id="A0A6P6TKL1"/>
<evidence type="ECO:0000313" key="15">
    <source>
        <dbReference type="RefSeq" id="XP_071914726.1"/>
    </source>
</evidence>
<dbReference type="InterPro" id="IPR001841">
    <property type="entry name" value="Znf_RING"/>
</dbReference>
<sequence>MEKIEGGRVASEITDSDHRSNPSLQCSVNLQDQESAVNTINEGQCLENGGISTHAANGEAGSSNHTTYEEVYGYRPYDESSALYWGAVVKRYEKLRARIPETKTYRTFQSPYMTISHLVTCFSIEDLSRNAEYGWKVERLTNEGVRLRFKRLIRKEEAGISEDLISRRLRTTVYAPSANGSLSEGSPGSTDKQENCCICAEKYQTNDSIAGLYYCEHHFHADCIKKWLREKNTCPMCRSLAIIPPEFPDWTGDLRLHRAFFKRF</sequence>
<evidence type="ECO:0000256" key="7">
    <source>
        <dbReference type="ARBA" id="ARBA00022833"/>
    </source>
</evidence>
<evidence type="ECO:0000256" key="2">
    <source>
        <dbReference type="ARBA" id="ARBA00012483"/>
    </source>
</evidence>
<dbReference type="RefSeq" id="XP_071914724.1">
    <property type="nucleotide sequence ID" value="XM_072058623.1"/>
</dbReference>
<dbReference type="GO" id="GO:0008270">
    <property type="term" value="F:zinc ion binding"/>
    <property type="evidence" value="ECO:0007669"/>
    <property type="project" value="UniProtKB-KW"/>
</dbReference>
<keyword evidence="5 8" id="KW-0863">Zinc-finger</keyword>
<dbReference type="SMART" id="SM00184">
    <property type="entry name" value="RING"/>
    <property type="match status" value="1"/>
</dbReference>
<organism evidence="11 14">
    <name type="scientific">Coffea arabica</name>
    <name type="common">Arabian coffee</name>
    <dbReference type="NCBI Taxonomy" id="13443"/>
    <lineage>
        <taxon>Eukaryota</taxon>
        <taxon>Viridiplantae</taxon>
        <taxon>Streptophyta</taxon>
        <taxon>Embryophyta</taxon>
        <taxon>Tracheophyta</taxon>
        <taxon>Spermatophyta</taxon>
        <taxon>Magnoliopsida</taxon>
        <taxon>eudicotyledons</taxon>
        <taxon>Gunneridae</taxon>
        <taxon>Pentapetalae</taxon>
        <taxon>asterids</taxon>
        <taxon>lamiids</taxon>
        <taxon>Gentianales</taxon>
        <taxon>Rubiaceae</taxon>
        <taxon>Ixoroideae</taxon>
        <taxon>Gardenieae complex</taxon>
        <taxon>Bertiereae - Coffeeae clade</taxon>
        <taxon>Coffeeae</taxon>
        <taxon>Coffea</taxon>
    </lineage>
</organism>
<evidence type="ECO:0000256" key="9">
    <source>
        <dbReference type="SAM" id="MobiDB-lite"/>
    </source>
</evidence>
<accession>A0A6P6TKL1</accession>
<feature type="domain" description="RING-type" evidence="10">
    <location>
        <begin position="196"/>
        <end position="238"/>
    </location>
</feature>
<comment type="catalytic activity">
    <reaction evidence="1">
        <text>S-ubiquitinyl-[E2 ubiquitin-conjugating enzyme]-L-cysteine + [acceptor protein]-L-lysine = [E2 ubiquitin-conjugating enzyme]-L-cysteine + N(6)-ubiquitinyl-[acceptor protein]-L-lysine.</text>
        <dbReference type="EC" id="2.3.2.27"/>
    </reaction>
</comment>
<name>A0A6P6TKL1_COFAR</name>
<keyword evidence="3" id="KW-0808">Transferase</keyword>
<dbReference type="EC" id="2.3.2.27" evidence="2"/>
<dbReference type="Gene3D" id="3.30.40.10">
    <property type="entry name" value="Zinc/RING finger domain, C3HC4 (zinc finger)"/>
    <property type="match status" value="1"/>
</dbReference>
<evidence type="ECO:0000313" key="13">
    <source>
        <dbReference type="RefSeq" id="XP_071914724.1"/>
    </source>
</evidence>
<dbReference type="Proteomes" id="UP001652660">
    <property type="component" value="Chromosome 7e"/>
</dbReference>
<dbReference type="PANTHER" id="PTHR22937:SF65">
    <property type="entry name" value="E3 UBIQUITIN-PROTEIN LIGASE ARK2C"/>
    <property type="match status" value="1"/>
</dbReference>
<keyword evidence="6" id="KW-0833">Ubl conjugation pathway</keyword>
<evidence type="ECO:0000256" key="1">
    <source>
        <dbReference type="ARBA" id="ARBA00000900"/>
    </source>
</evidence>
<gene>
    <name evidence="12 13 14 15" type="primary">LOC113701555</name>
</gene>
<dbReference type="GeneID" id="113701555"/>
<dbReference type="InterPro" id="IPR045191">
    <property type="entry name" value="MBR1/2-like"/>
</dbReference>
<keyword evidence="7" id="KW-0862">Zinc</keyword>
<dbReference type="PROSITE" id="PS50089">
    <property type="entry name" value="ZF_RING_2"/>
    <property type="match status" value="1"/>
</dbReference>
<proteinExistence type="predicted"/>
<dbReference type="OrthoDB" id="913018at2759"/>
<dbReference type="Pfam" id="PF13639">
    <property type="entry name" value="zf-RING_2"/>
    <property type="match status" value="1"/>
</dbReference>
<dbReference type="RefSeq" id="XP_071914726.1">
    <property type="nucleotide sequence ID" value="XM_072058625.1"/>
</dbReference>
<dbReference type="SUPFAM" id="SSF57850">
    <property type="entry name" value="RING/U-box"/>
    <property type="match status" value="1"/>
</dbReference>
<evidence type="ECO:0000313" key="12">
    <source>
        <dbReference type="RefSeq" id="XP_027078072.1"/>
    </source>
</evidence>
<keyword evidence="4" id="KW-0479">Metal-binding</keyword>
<reference evidence="13 14" key="2">
    <citation type="submission" date="2025-05" db="UniProtKB">
        <authorList>
            <consortium name="RefSeq"/>
        </authorList>
    </citation>
    <scope>IDENTIFICATION</scope>
    <source>
        <tissue evidence="12 13">Leaves</tissue>
    </source>
</reference>
<dbReference type="PANTHER" id="PTHR22937">
    <property type="entry name" value="E3 UBIQUITIN-PROTEIN LIGASE RNF165"/>
    <property type="match status" value="1"/>
</dbReference>
<keyword evidence="11" id="KW-1185">Reference proteome</keyword>
<evidence type="ECO:0000256" key="3">
    <source>
        <dbReference type="ARBA" id="ARBA00022679"/>
    </source>
</evidence>
<evidence type="ECO:0000313" key="11">
    <source>
        <dbReference type="Proteomes" id="UP001652660"/>
    </source>
</evidence>
<evidence type="ECO:0000256" key="4">
    <source>
        <dbReference type="ARBA" id="ARBA00022723"/>
    </source>
</evidence>